<dbReference type="FunFam" id="2.60.40.150:FF:000151">
    <property type="entry name" value="Rab11 family-interacting protein 1"/>
    <property type="match status" value="1"/>
</dbReference>
<feature type="region of interest" description="Disordered" evidence="3">
    <location>
        <begin position="182"/>
        <end position="229"/>
    </location>
</feature>
<dbReference type="GO" id="GO:0031267">
    <property type="term" value="F:small GTPase binding"/>
    <property type="evidence" value="ECO:0007669"/>
    <property type="project" value="InterPro"/>
</dbReference>
<keyword evidence="2" id="KW-0967">Endosome</keyword>
<evidence type="ECO:0000256" key="3">
    <source>
        <dbReference type="SAM" id="MobiDB-lite"/>
    </source>
</evidence>
<dbReference type="SMART" id="SM00239">
    <property type="entry name" value="C2"/>
    <property type="match status" value="1"/>
</dbReference>
<evidence type="ECO:0000313" key="5">
    <source>
        <dbReference type="EMBL" id="KAK2702015.1"/>
    </source>
</evidence>
<feature type="compositionally biased region" description="Polar residues" evidence="3">
    <location>
        <begin position="761"/>
        <end position="781"/>
    </location>
</feature>
<dbReference type="GO" id="GO:0055037">
    <property type="term" value="C:recycling endosome"/>
    <property type="evidence" value="ECO:0007669"/>
    <property type="project" value="UniProtKB-SubCell"/>
</dbReference>
<dbReference type="Pfam" id="PF00168">
    <property type="entry name" value="C2"/>
    <property type="match status" value="1"/>
</dbReference>
<protein>
    <recommendedName>
        <fullName evidence="4">C2 domain-containing protein</fullName>
    </recommendedName>
</protein>
<dbReference type="GO" id="GO:0045055">
    <property type="term" value="P:regulated exocytosis"/>
    <property type="evidence" value="ECO:0007669"/>
    <property type="project" value="TreeGrafter"/>
</dbReference>
<feature type="compositionally biased region" description="Basic residues" evidence="3">
    <location>
        <begin position="359"/>
        <end position="370"/>
    </location>
</feature>
<dbReference type="EMBL" id="JAVRJZ010001049">
    <property type="protein sequence ID" value="KAK2702015.1"/>
    <property type="molecule type" value="Genomic_DNA"/>
</dbReference>
<name>A0AA88KZH9_ARTSF</name>
<evidence type="ECO:0000313" key="6">
    <source>
        <dbReference type="Proteomes" id="UP001187531"/>
    </source>
</evidence>
<dbReference type="AlphaFoldDB" id="A0AA88KZH9"/>
<proteinExistence type="predicted"/>
<dbReference type="InterPro" id="IPR037789">
    <property type="entry name" value="FIP_classI"/>
</dbReference>
<evidence type="ECO:0000256" key="1">
    <source>
        <dbReference type="ARBA" id="ARBA00004172"/>
    </source>
</evidence>
<dbReference type="InterPro" id="IPR000008">
    <property type="entry name" value="C2_dom"/>
</dbReference>
<accession>A0AA88KZH9</accession>
<feature type="region of interest" description="Disordered" evidence="3">
    <location>
        <begin position="757"/>
        <end position="781"/>
    </location>
</feature>
<feature type="compositionally biased region" description="Polar residues" evidence="3">
    <location>
        <begin position="856"/>
        <end position="873"/>
    </location>
</feature>
<comment type="subcellular location">
    <subcellularLocation>
        <location evidence="1">Recycling endosome</location>
    </subcellularLocation>
</comment>
<feature type="region of interest" description="Disordered" evidence="3">
    <location>
        <begin position="359"/>
        <end position="383"/>
    </location>
</feature>
<dbReference type="Proteomes" id="UP001187531">
    <property type="component" value="Unassembled WGS sequence"/>
</dbReference>
<evidence type="ECO:0000256" key="2">
    <source>
        <dbReference type="ARBA" id="ARBA00022753"/>
    </source>
</evidence>
<dbReference type="PANTHER" id="PTHR15746:SF23">
    <property type="entry name" value="RAB11 INTERACTING PROTEIN, ISOFORM A"/>
    <property type="match status" value="1"/>
</dbReference>
<keyword evidence="6" id="KW-1185">Reference proteome</keyword>
<gene>
    <name evidence="5" type="ORF">QYM36_019398</name>
</gene>
<dbReference type="Gene3D" id="2.60.40.150">
    <property type="entry name" value="C2 domain"/>
    <property type="match status" value="1"/>
</dbReference>
<dbReference type="PANTHER" id="PTHR15746">
    <property type="entry name" value="RAB11-RELATED"/>
    <property type="match status" value="1"/>
</dbReference>
<sequence length="1035" mass="115562">MVWDPTHVQLQVHRAKGLLTKGKNGTNDAFVTMSLGKEKYQTTIKDRSGPNVEWNEECELTIPDQGNKAEIVITVYHRNMVGIDEFLGTVLLPLNNFDVYERPKSKWYPLQYKNEKKKSYRGEIDLTVNFTVKSGSLNELSKKDKHKGSLGQLSTKAHNLGGAIGGSLMNLGTSSKGGLKKISSFGKKLGRDRNSMRGDKRAESGYFERRGSGRSIESSSIGDPEQDEDEFKLDQLSHRSSNSSINVSGQGVTPVQGSLENLAGGEFLSKSFSGPRSGTLPANLNLAGKVTDSGPNKPLRMGNLASPDEWEKKLFGKNVKASERAPVDTPVESAVPSIVVQHPTTVSPIEEQEDGGYHFTRRNASRRGRKKLEEESEKEVRSAVVAPMPRNNEPDNQTTGTIEFETQHEHVNVDSCISDSYVGLPLDHQEKQQQLEMVDVDLISCPIETIKEDPEEIDELVTTCNVESTRLNSVYLMTSHNSDKETNGISVFETELEDSSLENSIIDHKKNLSYEGSQERLNLKIKKNENFSKIRPLKECSKEYHSYHENLKDGISKGLVVDKEIINPEKNTVDLGESLDKQLLKRIENVSLPETANLSEVSLIKDHMEEGEKIAKSDDYEHFEAKSQEHFDSENGIHLSKNQKEVVNNSNEKHMEKVENTLGVVGEKNPTDLGLLLSNFDDVNVSAIEESDLPNFETDLNPRLDKKVKNEEDPKTRLLDTIIKNDVSGVDSLHRSTLSLTEKVGIPFLKHTGVFGDRNDVSNGQATKSSSDDNMLENSSFGSPKSKLDEYLFSTPVSINDTTVFGTPKYTHSKEEDNHYLSPVQPDGDDNFIEMPIVGLSSLPSNDSFKLDEPDTTLTLESNSPNSSLDANSTVESQLRSIRVHESHRKTLEGIKGLELQPTESPELYRLVSDKKSLLLGAESAIDFNFEPVTADSYCEKDLSTDDVPHSSAFNGLPELRTKTVQVVNKMDKVIALQMPELVKEELEDKTKEELMNMVYTLRQRLKDRDEYISTIVLRCMEKCPLILESPLVKN</sequence>
<evidence type="ECO:0000259" key="4">
    <source>
        <dbReference type="PROSITE" id="PS50004"/>
    </source>
</evidence>
<reference evidence="5" key="1">
    <citation type="submission" date="2023-07" db="EMBL/GenBank/DDBJ databases">
        <title>Chromosome-level genome assembly of Artemia franciscana.</title>
        <authorList>
            <person name="Jo E."/>
        </authorList>
    </citation>
    <scope>NUCLEOTIDE SEQUENCE</scope>
    <source>
        <tissue evidence="5">Whole body</tissue>
    </source>
</reference>
<feature type="compositionally biased region" description="Low complexity" evidence="3">
    <location>
        <begin position="213"/>
        <end position="222"/>
    </location>
</feature>
<dbReference type="SUPFAM" id="SSF49562">
    <property type="entry name" value="C2 domain (Calcium/lipid-binding domain, CaLB)"/>
    <property type="match status" value="1"/>
</dbReference>
<organism evidence="5 6">
    <name type="scientific">Artemia franciscana</name>
    <name type="common">Brine shrimp</name>
    <name type="synonym">Artemia sanfranciscana</name>
    <dbReference type="NCBI Taxonomy" id="6661"/>
    <lineage>
        <taxon>Eukaryota</taxon>
        <taxon>Metazoa</taxon>
        <taxon>Ecdysozoa</taxon>
        <taxon>Arthropoda</taxon>
        <taxon>Crustacea</taxon>
        <taxon>Branchiopoda</taxon>
        <taxon>Anostraca</taxon>
        <taxon>Artemiidae</taxon>
        <taxon>Artemia</taxon>
    </lineage>
</organism>
<dbReference type="InterPro" id="IPR035892">
    <property type="entry name" value="C2_domain_sf"/>
</dbReference>
<dbReference type="PROSITE" id="PS50004">
    <property type="entry name" value="C2"/>
    <property type="match status" value="1"/>
</dbReference>
<feature type="region of interest" description="Disordered" evidence="3">
    <location>
        <begin position="844"/>
        <end position="873"/>
    </location>
</feature>
<feature type="domain" description="C2" evidence="4">
    <location>
        <begin position="1"/>
        <end position="108"/>
    </location>
</feature>
<comment type="caution">
    <text evidence="5">The sequence shown here is derived from an EMBL/GenBank/DDBJ whole genome shotgun (WGS) entry which is preliminary data.</text>
</comment>
<feature type="compositionally biased region" description="Basic and acidic residues" evidence="3">
    <location>
        <begin position="189"/>
        <end position="211"/>
    </location>
</feature>